<dbReference type="AlphaFoldDB" id="A0A1H6FQG7"/>
<keyword evidence="2" id="KW-0472">Membrane</keyword>
<gene>
    <name evidence="3" type="ORF">SAMN04487967_1192</name>
</gene>
<dbReference type="EMBL" id="FNWL01000001">
    <property type="protein sequence ID" value="SEH13169.1"/>
    <property type="molecule type" value="Genomic_DNA"/>
</dbReference>
<dbReference type="RefSeq" id="WP_090506010.1">
    <property type="nucleotide sequence ID" value="NZ_FNWL01000001.1"/>
</dbReference>
<organism evidence="3 4">
    <name type="scientific">Natronorubrum sediminis</name>
    <dbReference type="NCBI Taxonomy" id="640943"/>
    <lineage>
        <taxon>Archaea</taxon>
        <taxon>Methanobacteriati</taxon>
        <taxon>Methanobacteriota</taxon>
        <taxon>Stenosarchaea group</taxon>
        <taxon>Halobacteria</taxon>
        <taxon>Halobacteriales</taxon>
        <taxon>Natrialbaceae</taxon>
        <taxon>Natronorubrum</taxon>
    </lineage>
</organism>
<feature type="transmembrane region" description="Helical" evidence="2">
    <location>
        <begin position="71"/>
        <end position="93"/>
    </location>
</feature>
<feature type="transmembrane region" description="Helical" evidence="2">
    <location>
        <begin position="143"/>
        <end position="164"/>
    </location>
</feature>
<name>A0A1H6FQG7_9EURY</name>
<evidence type="ECO:0000313" key="3">
    <source>
        <dbReference type="EMBL" id="SEH13169.1"/>
    </source>
</evidence>
<sequence>MSKGNSEQIETTQSFNLTISHRSIELLGRISVTMLVVGLCLGATSLLSWFWIESAVLPQQDGTEALIVEGYTPLVFLLVAALAAPVVAGLAGVVEGQRVLSSEDVLLVGVGSFIGATVLVFAAGIFIGSTGGDGGAGLGAMDLLGLAGLSGVGSAIAGVLTAAVTRTIRTNHPAIPPARPAASTSAQRDSSETEDE</sequence>
<protein>
    <submittedName>
        <fullName evidence="3">Uncharacterized protein</fullName>
    </submittedName>
</protein>
<evidence type="ECO:0000313" key="4">
    <source>
        <dbReference type="Proteomes" id="UP000199112"/>
    </source>
</evidence>
<dbReference type="OrthoDB" id="163674at2157"/>
<feature type="region of interest" description="Disordered" evidence="1">
    <location>
        <begin position="171"/>
        <end position="196"/>
    </location>
</feature>
<evidence type="ECO:0000256" key="2">
    <source>
        <dbReference type="SAM" id="Phobius"/>
    </source>
</evidence>
<accession>A0A1H6FQG7</accession>
<dbReference type="Proteomes" id="UP000199112">
    <property type="component" value="Unassembled WGS sequence"/>
</dbReference>
<evidence type="ECO:0000256" key="1">
    <source>
        <dbReference type="SAM" id="MobiDB-lite"/>
    </source>
</evidence>
<keyword evidence="2" id="KW-0812">Transmembrane</keyword>
<feature type="transmembrane region" description="Helical" evidence="2">
    <location>
        <begin position="26"/>
        <end position="51"/>
    </location>
</feature>
<feature type="transmembrane region" description="Helical" evidence="2">
    <location>
        <begin position="105"/>
        <end position="128"/>
    </location>
</feature>
<reference evidence="4" key="1">
    <citation type="submission" date="2016-10" db="EMBL/GenBank/DDBJ databases">
        <authorList>
            <person name="Varghese N."/>
            <person name="Submissions S."/>
        </authorList>
    </citation>
    <scope>NUCLEOTIDE SEQUENCE [LARGE SCALE GENOMIC DNA]</scope>
    <source>
        <strain evidence="4">CGMCC 1.8981</strain>
    </source>
</reference>
<keyword evidence="2" id="KW-1133">Transmembrane helix</keyword>
<keyword evidence="4" id="KW-1185">Reference proteome</keyword>
<proteinExistence type="predicted"/>